<dbReference type="EMBL" id="CM000143">
    <property type="protein sequence ID" value="EEE64955.1"/>
    <property type="molecule type" value="Genomic_DNA"/>
</dbReference>
<reference evidence="2" key="1">
    <citation type="journal article" date="2005" name="PLoS Biol.">
        <title>The genomes of Oryza sativa: a history of duplications.</title>
        <authorList>
            <person name="Yu J."/>
            <person name="Wang J."/>
            <person name="Lin W."/>
            <person name="Li S."/>
            <person name="Li H."/>
            <person name="Zhou J."/>
            <person name="Ni P."/>
            <person name="Dong W."/>
            <person name="Hu S."/>
            <person name="Zeng C."/>
            <person name="Zhang J."/>
            <person name="Zhang Y."/>
            <person name="Li R."/>
            <person name="Xu Z."/>
            <person name="Li S."/>
            <person name="Li X."/>
            <person name="Zheng H."/>
            <person name="Cong L."/>
            <person name="Lin L."/>
            <person name="Yin J."/>
            <person name="Geng J."/>
            <person name="Li G."/>
            <person name="Shi J."/>
            <person name="Liu J."/>
            <person name="Lv H."/>
            <person name="Li J."/>
            <person name="Wang J."/>
            <person name="Deng Y."/>
            <person name="Ran L."/>
            <person name="Shi X."/>
            <person name="Wang X."/>
            <person name="Wu Q."/>
            <person name="Li C."/>
            <person name="Ren X."/>
            <person name="Wang J."/>
            <person name="Wang X."/>
            <person name="Li D."/>
            <person name="Liu D."/>
            <person name="Zhang X."/>
            <person name="Ji Z."/>
            <person name="Zhao W."/>
            <person name="Sun Y."/>
            <person name="Zhang Z."/>
            <person name="Bao J."/>
            <person name="Han Y."/>
            <person name="Dong L."/>
            <person name="Ji J."/>
            <person name="Chen P."/>
            <person name="Wu S."/>
            <person name="Liu J."/>
            <person name="Xiao Y."/>
            <person name="Bu D."/>
            <person name="Tan J."/>
            <person name="Yang L."/>
            <person name="Ye C."/>
            <person name="Zhang J."/>
            <person name="Xu J."/>
            <person name="Zhou Y."/>
            <person name="Yu Y."/>
            <person name="Zhang B."/>
            <person name="Zhuang S."/>
            <person name="Wei H."/>
            <person name="Liu B."/>
            <person name="Lei M."/>
            <person name="Yu H."/>
            <person name="Li Y."/>
            <person name="Xu H."/>
            <person name="Wei S."/>
            <person name="He X."/>
            <person name="Fang L."/>
            <person name="Zhang Z."/>
            <person name="Zhang Y."/>
            <person name="Huang X."/>
            <person name="Su Z."/>
            <person name="Tong W."/>
            <person name="Li J."/>
            <person name="Tong Z."/>
            <person name="Li S."/>
            <person name="Ye J."/>
            <person name="Wang L."/>
            <person name="Fang L."/>
            <person name="Lei T."/>
            <person name="Chen C."/>
            <person name="Chen H."/>
            <person name="Xu Z."/>
            <person name="Li H."/>
            <person name="Huang H."/>
            <person name="Zhang F."/>
            <person name="Xu H."/>
            <person name="Li N."/>
            <person name="Zhao C."/>
            <person name="Li S."/>
            <person name="Dong L."/>
            <person name="Huang Y."/>
            <person name="Li L."/>
            <person name="Xi Y."/>
            <person name="Qi Q."/>
            <person name="Li W."/>
            <person name="Zhang B."/>
            <person name="Hu W."/>
            <person name="Zhang Y."/>
            <person name="Tian X."/>
            <person name="Jiao Y."/>
            <person name="Liang X."/>
            <person name="Jin J."/>
            <person name="Gao L."/>
            <person name="Zheng W."/>
            <person name="Hao B."/>
            <person name="Liu S."/>
            <person name="Wang W."/>
            <person name="Yuan L."/>
            <person name="Cao M."/>
            <person name="McDermott J."/>
            <person name="Samudrala R."/>
            <person name="Wang J."/>
            <person name="Wong G.K."/>
            <person name="Yang H."/>
        </authorList>
    </citation>
    <scope>NUCLEOTIDE SEQUENCE [LARGE SCALE GENOMIC DNA]</scope>
</reference>
<protein>
    <submittedName>
        <fullName evidence="2">Uncharacterized protein</fullName>
    </submittedName>
</protein>
<sequence>MADELAEAISGGGRCPVGHGGGACDAEARPGSGGGSRRGKGRLGRARGEGEEAGHGRQQRSCRCGRDHRAWFSLSSIRFTPYVHSFFVDTCTVLQQRPADADLTTAAANGGCAFCPPGRVLHPTEFYCGKQQHKDELDLSLQKLKLLS</sequence>
<reference evidence="2" key="2">
    <citation type="submission" date="2008-12" db="EMBL/GenBank/DDBJ databases">
        <title>Improved gene annotation of the rice (Oryza sativa) genomes.</title>
        <authorList>
            <person name="Wang J."/>
            <person name="Li R."/>
            <person name="Fan W."/>
            <person name="Huang Q."/>
            <person name="Zhang J."/>
            <person name="Zhou Y."/>
            <person name="Hu Y."/>
            <person name="Zi S."/>
            <person name="Li J."/>
            <person name="Ni P."/>
            <person name="Zheng H."/>
            <person name="Zhang Y."/>
            <person name="Zhao M."/>
            <person name="Hao Q."/>
            <person name="McDermott J."/>
            <person name="Samudrala R."/>
            <person name="Kristiansen K."/>
            <person name="Wong G.K.-S."/>
        </authorList>
    </citation>
    <scope>NUCLEOTIDE SEQUENCE</scope>
</reference>
<feature type="compositionally biased region" description="Basic and acidic residues" evidence="1">
    <location>
        <begin position="46"/>
        <end position="55"/>
    </location>
</feature>
<accession>B9FR44</accession>
<organism evidence="2">
    <name type="scientific">Oryza sativa subsp. japonica</name>
    <name type="common">Rice</name>
    <dbReference type="NCBI Taxonomy" id="39947"/>
    <lineage>
        <taxon>Eukaryota</taxon>
        <taxon>Viridiplantae</taxon>
        <taxon>Streptophyta</taxon>
        <taxon>Embryophyta</taxon>
        <taxon>Tracheophyta</taxon>
        <taxon>Spermatophyta</taxon>
        <taxon>Magnoliopsida</taxon>
        <taxon>Liliopsida</taxon>
        <taxon>Poales</taxon>
        <taxon>Poaceae</taxon>
        <taxon>BOP clade</taxon>
        <taxon>Oryzoideae</taxon>
        <taxon>Oryzeae</taxon>
        <taxon>Oryzinae</taxon>
        <taxon>Oryza</taxon>
        <taxon>Oryza sativa</taxon>
    </lineage>
</organism>
<dbReference type="AlphaFoldDB" id="B9FR44"/>
<evidence type="ECO:0000313" key="2">
    <source>
        <dbReference type="EMBL" id="EEE64955.1"/>
    </source>
</evidence>
<gene>
    <name evidence="2" type="ORF">OsJ_19842</name>
</gene>
<name>B9FR44_ORYSJ</name>
<feature type="region of interest" description="Disordered" evidence="1">
    <location>
        <begin position="26"/>
        <end position="59"/>
    </location>
</feature>
<dbReference type="Proteomes" id="UP000007752">
    <property type="component" value="Chromosome 6"/>
</dbReference>
<evidence type="ECO:0000256" key="1">
    <source>
        <dbReference type="SAM" id="MobiDB-lite"/>
    </source>
</evidence>
<proteinExistence type="predicted"/>